<dbReference type="Gene3D" id="3.40.630.30">
    <property type="match status" value="1"/>
</dbReference>
<proteinExistence type="predicted"/>
<evidence type="ECO:0000313" key="5">
    <source>
        <dbReference type="Proteomes" id="UP000006755"/>
    </source>
</evidence>
<organism evidence="4 5">
    <name type="scientific">Gallaecimonas xiamenensis 3-C-1</name>
    <dbReference type="NCBI Taxonomy" id="745411"/>
    <lineage>
        <taxon>Bacteria</taxon>
        <taxon>Pseudomonadati</taxon>
        <taxon>Pseudomonadota</taxon>
        <taxon>Gammaproteobacteria</taxon>
        <taxon>Enterobacterales</taxon>
        <taxon>Gallaecimonadaceae</taxon>
        <taxon>Gallaecimonas</taxon>
    </lineage>
</organism>
<dbReference type="EMBL" id="AMRI01000001">
    <property type="protein sequence ID" value="EKE77827.1"/>
    <property type="molecule type" value="Genomic_DNA"/>
</dbReference>
<dbReference type="Proteomes" id="UP000006755">
    <property type="component" value="Unassembled WGS sequence"/>
</dbReference>
<reference evidence="4 5" key="1">
    <citation type="journal article" date="2012" name="J. Bacteriol.">
        <title>Genome Sequence of Gallaecimonas xiamenensis Type Strain 3-C-1.</title>
        <authorList>
            <person name="Lai Q."/>
            <person name="Wang L."/>
            <person name="Wang W."/>
            <person name="Shao Z."/>
        </authorList>
    </citation>
    <scope>NUCLEOTIDE SEQUENCE [LARGE SCALE GENOMIC DNA]</scope>
    <source>
        <strain evidence="4 5">3-C-1</strain>
    </source>
</reference>
<dbReference type="InterPro" id="IPR050832">
    <property type="entry name" value="Bact_Acetyltransf"/>
</dbReference>
<dbReference type="CDD" id="cd04301">
    <property type="entry name" value="NAT_SF"/>
    <property type="match status" value="1"/>
</dbReference>
<protein>
    <submittedName>
        <fullName evidence="4">Acetyltransferase</fullName>
    </submittedName>
</protein>
<feature type="domain" description="N-acetyltransferase" evidence="3">
    <location>
        <begin position="3"/>
        <end position="137"/>
    </location>
</feature>
<gene>
    <name evidence="4" type="ORF">B3C1_00165</name>
</gene>
<dbReference type="SUPFAM" id="SSF55729">
    <property type="entry name" value="Acyl-CoA N-acyltransferases (Nat)"/>
    <property type="match status" value="1"/>
</dbReference>
<dbReference type="GO" id="GO:0016747">
    <property type="term" value="F:acyltransferase activity, transferring groups other than amino-acyl groups"/>
    <property type="evidence" value="ECO:0007669"/>
    <property type="project" value="InterPro"/>
</dbReference>
<dbReference type="InterPro" id="IPR016181">
    <property type="entry name" value="Acyl_CoA_acyltransferase"/>
</dbReference>
<keyword evidence="5" id="KW-1185">Reference proteome</keyword>
<dbReference type="Pfam" id="PF00583">
    <property type="entry name" value="Acetyltransf_1"/>
    <property type="match status" value="1"/>
</dbReference>
<dbReference type="InterPro" id="IPR000182">
    <property type="entry name" value="GNAT_dom"/>
</dbReference>
<evidence type="ECO:0000256" key="1">
    <source>
        <dbReference type="ARBA" id="ARBA00022679"/>
    </source>
</evidence>
<dbReference type="RefSeq" id="WP_008482091.1">
    <property type="nucleotide sequence ID" value="NZ_AMRI01000001.1"/>
</dbReference>
<evidence type="ECO:0000256" key="2">
    <source>
        <dbReference type="ARBA" id="ARBA00023315"/>
    </source>
</evidence>
<dbReference type="STRING" id="745411.B3C1_00165"/>
<dbReference type="PANTHER" id="PTHR43877:SF2">
    <property type="entry name" value="AMINOALKYLPHOSPHONATE N-ACETYLTRANSFERASE-RELATED"/>
    <property type="match status" value="1"/>
</dbReference>
<evidence type="ECO:0000259" key="3">
    <source>
        <dbReference type="PROSITE" id="PS51186"/>
    </source>
</evidence>
<name>K2JTH4_9GAMM</name>
<accession>K2JTH4</accession>
<dbReference type="AlphaFoldDB" id="K2JTH4"/>
<dbReference type="eggNOG" id="COG0456">
    <property type="taxonomic scope" value="Bacteria"/>
</dbReference>
<dbReference type="PANTHER" id="PTHR43877">
    <property type="entry name" value="AMINOALKYLPHOSPHONATE N-ACETYLTRANSFERASE-RELATED-RELATED"/>
    <property type="match status" value="1"/>
</dbReference>
<keyword evidence="2" id="KW-0012">Acyltransferase</keyword>
<dbReference type="PROSITE" id="PS51186">
    <property type="entry name" value="GNAT"/>
    <property type="match status" value="1"/>
</dbReference>
<dbReference type="OrthoDB" id="9787920at2"/>
<keyword evidence="1 4" id="KW-0808">Transferase</keyword>
<comment type="caution">
    <text evidence="4">The sequence shown here is derived from an EMBL/GenBank/DDBJ whole genome shotgun (WGS) entry which is preliminary data.</text>
</comment>
<sequence>MEIDVVENPTQDEIAFFDEQIRLFNAEHWEVKEKRPLVVQIKDEDGQVVAGAGARTFGDWLLLDSLWVSAPLRGQGAGSALLTQLEAAARQRGCKQCLLNTLDFQAMPFYQKHGYQVQWIQPGYPKTGCKYFMTKAL</sequence>
<evidence type="ECO:0000313" key="4">
    <source>
        <dbReference type="EMBL" id="EKE77827.1"/>
    </source>
</evidence>